<name>A0ACC2TWA0_9FUNG</name>
<organism evidence="1 2">
    <name type="scientific">Entomophthora muscae</name>
    <dbReference type="NCBI Taxonomy" id="34485"/>
    <lineage>
        <taxon>Eukaryota</taxon>
        <taxon>Fungi</taxon>
        <taxon>Fungi incertae sedis</taxon>
        <taxon>Zoopagomycota</taxon>
        <taxon>Entomophthoromycotina</taxon>
        <taxon>Entomophthoromycetes</taxon>
        <taxon>Entomophthorales</taxon>
        <taxon>Entomophthoraceae</taxon>
        <taxon>Entomophthora</taxon>
    </lineage>
</organism>
<dbReference type="Proteomes" id="UP001165960">
    <property type="component" value="Unassembled WGS sequence"/>
</dbReference>
<reference evidence="1" key="1">
    <citation type="submission" date="2022-04" db="EMBL/GenBank/DDBJ databases">
        <title>Genome of the entomopathogenic fungus Entomophthora muscae.</title>
        <authorList>
            <person name="Elya C."/>
            <person name="Lovett B.R."/>
            <person name="Lee E."/>
            <person name="Macias A.M."/>
            <person name="Hajek A.E."/>
            <person name="De Bivort B.L."/>
            <person name="Kasson M.T."/>
            <person name="De Fine Licht H.H."/>
            <person name="Stajich J.E."/>
        </authorList>
    </citation>
    <scope>NUCLEOTIDE SEQUENCE</scope>
    <source>
        <strain evidence="1">Berkeley</strain>
    </source>
</reference>
<gene>
    <name evidence="1" type="ORF">DSO57_1003609</name>
</gene>
<evidence type="ECO:0000313" key="1">
    <source>
        <dbReference type="EMBL" id="KAJ9078751.1"/>
    </source>
</evidence>
<dbReference type="EMBL" id="QTSX02002138">
    <property type="protein sequence ID" value="KAJ9078751.1"/>
    <property type="molecule type" value="Genomic_DNA"/>
</dbReference>
<keyword evidence="2" id="KW-1185">Reference proteome</keyword>
<proteinExistence type="predicted"/>
<comment type="caution">
    <text evidence="1">The sequence shown here is derived from an EMBL/GenBank/DDBJ whole genome shotgun (WGS) entry which is preliminary data.</text>
</comment>
<evidence type="ECO:0000313" key="2">
    <source>
        <dbReference type="Proteomes" id="UP001165960"/>
    </source>
</evidence>
<accession>A0ACC2TWA0</accession>
<protein>
    <submittedName>
        <fullName evidence="1">Uncharacterized protein</fullName>
    </submittedName>
</protein>
<sequence length="194" mass="21431">MIVWPSLLSVRRVGLLGWLQFGVHVNGYTHDSQTGELKLWVARRSPTKATWPNYLDNTCAGGISHGDGIFETVVKECHEEGNIPKELVSKARSAGAVTYTSYTSLGVSPETQYVYDLELPASFVPAPNDGEVGAFYLMGVDEAISKLKEGEFKPNCGMVIIDFLIRHGLLDCVKEPNIALIQARCHRPSPFYPF</sequence>